<dbReference type="RefSeq" id="XP_025368399.1">
    <property type="nucleotide sequence ID" value="XM_025510708.1"/>
</dbReference>
<sequence>MLRSSLYERWQASGEGARKTTKCSARIFERVQPVARVGHVFIAQRSPAIVECQHPHSTIFHSSHPSSGTAGVLHVTCHIEASRQVASRSIIISAHQQDRNIQGTESFLMTHLLGVICSLVTLPLRRCASSLAQKGRWVMIQVGHSRNARLDRRLVPSGSADIIGASHRNTHLAPLTHNRTSVFPLTDTHTISEIAQTINADRR</sequence>
<gene>
    <name evidence="1" type="ORF">IE81DRAFT_181629</name>
</gene>
<dbReference type="EMBL" id="KZ819396">
    <property type="protein sequence ID" value="PWN41239.1"/>
    <property type="molecule type" value="Genomic_DNA"/>
</dbReference>
<proteinExistence type="predicted"/>
<dbReference type="AlphaFoldDB" id="A0A316VUG5"/>
<protein>
    <submittedName>
        <fullName evidence="1">Uncharacterized protein</fullName>
    </submittedName>
</protein>
<dbReference type="GeneID" id="37032578"/>
<evidence type="ECO:0000313" key="1">
    <source>
        <dbReference type="EMBL" id="PWN41239.1"/>
    </source>
</evidence>
<organism evidence="1 2">
    <name type="scientific">Ceraceosorus guamensis</name>
    <dbReference type="NCBI Taxonomy" id="1522189"/>
    <lineage>
        <taxon>Eukaryota</taxon>
        <taxon>Fungi</taxon>
        <taxon>Dikarya</taxon>
        <taxon>Basidiomycota</taxon>
        <taxon>Ustilaginomycotina</taxon>
        <taxon>Exobasidiomycetes</taxon>
        <taxon>Ceraceosorales</taxon>
        <taxon>Ceraceosoraceae</taxon>
        <taxon>Ceraceosorus</taxon>
    </lineage>
</organism>
<dbReference type="Proteomes" id="UP000245783">
    <property type="component" value="Unassembled WGS sequence"/>
</dbReference>
<accession>A0A316VUG5</accession>
<evidence type="ECO:0000313" key="2">
    <source>
        <dbReference type="Proteomes" id="UP000245783"/>
    </source>
</evidence>
<reference evidence="1 2" key="1">
    <citation type="journal article" date="2018" name="Mol. Biol. Evol.">
        <title>Broad Genomic Sampling Reveals a Smut Pathogenic Ancestry of the Fungal Clade Ustilaginomycotina.</title>
        <authorList>
            <person name="Kijpornyongpan T."/>
            <person name="Mondo S.J."/>
            <person name="Barry K."/>
            <person name="Sandor L."/>
            <person name="Lee J."/>
            <person name="Lipzen A."/>
            <person name="Pangilinan J."/>
            <person name="LaButti K."/>
            <person name="Hainaut M."/>
            <person name="Henrissat B."/>
            <person name="Grigoriev I.V."/>
            <person name="Spatafora J.W."/>
            <person name="Aime M.C."/>
        </authorList>
    </citation>
    <scope>NUCLEOTIDE SEQUENCE [LARGE SCALE GENOMIC DNA]</scope>
    <source>
        <strain evidence="1 2">MCA 4658</strain>
    </source>
</reference>
<name>A0A316VUG5_9BASI</name>
<dbReference type="InParanoid" id="A0A316VUG5"/>
<keyword evidence="2" id="KW-1185">Reference proteome</keyword>